<protein>
    <recommendedName>
        <fullName evidence="1">DUF3885 domain-containing protein</fullName>
    </recommendedName>
</protein>
<evidence type="ECO:0000259" key="1">
    <source>
        <dbReference type="Pfam" id="PF13021"/>
    </source>
</evidence>
<dbReference type="RefSeq" id="WP_244988975.1">
    <property type="nucleotide sequence ID" value="NZ_BORC01000008.1"/>
</dbReference>
<evidence type="ECO:0000313" key="2">
    <source>
        <dbReference type="EMBL" id="GIN63836.1"/>
    </source>
</evidence>
<dbReference type="EMBL" id="BORC01000008">
    <property type="protein sequence ID" value="GIN63836.1"/>
    <property type="molecule type" value="Genomic_DNA"/>
</dbReference>
<evidence type="ECO:0000313" key="3">
    <source>
        <dbReference type="Proteomes" id="UP000682111"/>
    </source>
</evidence>
<proteinExistence type="predicted"/>
<keyword evidence="3" id="KW-1185">Reference proteome</keyword>
<gene>
    <name evidence="2" type="primary">ynaE</name>
    <name evidence="2" type="ORF">J27TS8_38290</name>
</gene>
<comment type="caution">
    <text evidence="2">The sequence shown here is derived from an EMBL/GenBank/DDBJ whole genome shotgun (WGS) entry which is preliminary data.</text>
</comment>
<feature type="domain" description="DUF3885" evidence="1">
    <location>
        <begin position="3"/>
        <end position="211"/>
    </location>
</feature>
<dbReference type="AlphaFoldDB" id="A0A919WKM9"/>
<name>A0A919WKM9_9BACI</name>
<dbReference type="InterPro" id="IPR024976">
    <property type="entry name" value="DUF3885"/>
</dbReference>
<reference evidence="2" key="1">
    <citation type="submission" date="2021-03" db="EMBL/GenBank/DDBJ databases">
        <title>Antimicrobial resistance genes in bacteria isolated from Japanese honey, and their potential for conferring macrolide and lincosamide resistance in the American foulbrood pathogen Paenibacillus larvae.</title>
        <authorList>
            <person name="Okamoto M."/>
            <person name="Kumagai M."/>
            <person name="Kanamori H."/>
            <person name="Takamatsu D."/>
        </authorList>
    </citation>
    <scope>NUCLEOTIDE SEQUENCE</scope>
    <source>
        <strain evidence="2">J27TS8</strain>
    </source>
</reference>
<dbReference type="Proteomes" id="UP000682111">
    <property type="component" value="Unassembled WGS sequence"/>
</dbReference>
<accession>A0A919WKM9</accession>
<sequence>MELNQYINEAFPGLVIKPSLYWQWKSSIHFNLAMELSPFKDGIDKLNPQYFKETYEKAILYFNELFSDDDEIFLVTNYYHHKKQRISRHKLKVYAHYIKNKDIKFRLQQKICPYVFEEEEAKDYRTSQFSLLCRKRDIRYPLLLEAICNQDFPPLKPNLRHRDSVYSPNVFFINASKDIIFFIYDDRGCEVIAKDFETIRPLYEKYTEWVEGHRQEEQYKEI</sequence>
<dbReference type="Pfam" id="PF13021">
    <property type="entry name" value="DUF3885"/>
    <property type="match status" value="1"/>
</dbReference>
<organism evidence="2 3">
    <name type="scientific">Robertmurraya siralis</name>
    <dbReference type="NCBI Taxonomy" id="77777"/>
    <lineage>
        <taxon>Bacteria</taxon>
        <taxon>Bacillati</taxon>
        <taxon>Bacillota</taxon>
        <taxon>Bacilli</taxon>
        <taxon>Bacillales</taxon>
        <taxon>Bacillaceae</taxon>
        <taxon>Robertmurraya</taxon>
    </lineage>
</organism>